<reference evidence="3" key="2">
    <citation type="submission" date="2021-01" db="UniProtKB">
        <authorList>
            <consortium name="EnsemblMetazoa"/>
        </authorList>
    </citation>
    <scope>IDENTIFICATION</scope>
</reference>
<dbReference type="Pfam" id="PF00805">
    <property type="entry name" value="Pentapeptide"/>
    <property type="match status" value="3"/>
</dbReference>
<dbReference type="CDD" id="cd18368">
    <property type="entry name" value="BTB_POZ_KCTD9"/>
    <property type="match status" value="1"/>
</dbReference>
<keyword evidence="4" id="KW-1185">Reference proteome</keyword>
<evidence type="ECO:0000313" key="4">
    <source>
        <dbReference type="Proteomes" id="UP000007110"/>
    </source>
</evidence>
<dbReference type="InterPro" id="IPR021789">
    <property type="entry name" value="KHA_dom"/>
</dbReference>
<dbReference type="SUPFAM" id="SSF141571">
    <property type="entry name" value="Pentapeptide repeat-like"/>
    <property type="match status" value="1"/>
</dbReference>
<dbReference type="SUPFAM" id="SSF54695">
    <property type="entry name" value="POZ domain"/>
    <property type="match status" value="1"/>
</dbReference>
<dbReference type="CDD" id="cd17073">
    <property type="entry name" value="KHA"/>
    <property type="match status" value="1"/>
</dbReference>
<dbReference type="InterPro" id="IPR011333">
    <property type="entry name" value="SKP1/BTB/POZ_sf"/>
</dbReference>
<evidence type="ECO:0000259" key="1">
    <source>
        <dbReference type="PROSITE" id="PS50097"/>
    </source>
</evidence>
<dbReference type="FunFam" id="2.160.20.80:FF:000002">
    <property type="entry name" value="Potassium channel tetramerization domain-containing 9a"/>
    <property type="match status" value="1"/>
</dbReference>
<dbReference type="Pfam" id="PF11834">
    <property type="entry name" value="KHA"/>
    <property type="match status" value="1"/>
</dbReference>
<dbReference type="GO" id="GO:0035556">
    <property type="term" value="P:intracellular signal transduction"/>
    <property type="evidence" value="ECO:0007669"/>
    <property type="project" value="InterPro"/>
</dbReference>
<proteinExistence type="predicted"/>
<dbReference type="OMA" id="YACIKNA"/>
<evidence type="ECO:0000259" key="2">
    <source>
        <dbReference type="PROSITE" id="PS51490"/>
    </source>
</evidence>
<dbReference type="SMART" id="SM00225">
    <property type="entry name" value="BTB"/>
    <property type="match status" value="1"/>
</dbReference>
<dbReference type="PROSITE" id="PS50097">
    <property type="entry name" value="BTB"/>
    <property type="match status" value="1"/>
</dbReference>
<dbReference type="FunCoup" id="A0A7M7NT64">
    <property type="interactions" value="589"/>
</dbReference>
<dbReference type="GeneID" id="763605"/>
<dbReference type="SUPFAM" id="SSF89837">
    <property type="entry name" value="Doublecortin (DC)"/>
    <property type="match status" value="1"/>
</dbReference>
<reference evidence="4" key="1">
    <citation type="submission" date="2015-02" db="EMBL/GenBank/DDBJ databases">
        <title>Genome sequencing for Strongylocentrotus purpuratus.</title>
        <authorList>
            <person name="Murali S."/>
            <person name="Liu Y."/>
            <person name="Vee V."/>
            <person name="English A."/>
            <person name="Wang M."/>
            <person name="Skinner E."/>
            <person name="Han Y."/>
            <person name="Muzny D.M."/>
            <person name="Worley K.C."/>
            <person name="Gibbs R.A."/>
        </authorList>
    </citation>
    <scope>NUCLEOTIDE SEQUENCE</scope>
</reference>
<dbReference type="PANTHER" id="PTHR14136:SF17">
    <property type="entry name" value="BTB_POZ DOMAIN-CONTAINING PROTEIN KCTD9"/>
    <property type="match status" value="1"/>
</dbReference>
<dbReference type="Gene3D" id="6.10.140.750">
    <property type="match status" value="1"/>
</dbReference>
<dbReference type="KEGG" id="spu:763605"/>
<dbReference type="PANTHER" id="PTHR14136">
    <property type="entry name" value="BTB_POZ DOMAIN-CONTAINING PROTEIN KCTD9"/>
    <property type="match status" value="1"/>
</dbReference>
<dbReference type="InterPro" id="IPR051082">
    <property type="entry name" value="Pentapeptide-BTB/POZ_domain"/>
</dbReference>
<dbReference type="GO" id="GO:0051260">
    <property type="term" value="P:protein homooligomerization"/>
    <property type="evidence" value="ECO:0007669"/>
    <property type="project" value="InterPro"/>
</dbReference>
<dbReference type="EnsemblMetazoa" id="XM_030985494">
    <property type="protein sequence ID" value="XP_030841354"/>
    <property type="gene ID" value="LOC763605"/>
</dbReference>
<dbReference type="InterPro" id="IPR036572">
    <property type="entry name" value="Doublecortin_dom_sf"/>
</dbReference>
<dbReference type="AlphaFoldDB" id="A0A7M7NT64"/>
<evidence type="ECO:0000313" key="3">
    <source>
        <dbReference type="EnsemblMetazoa" id="XP_030841354"/>
    </source>
</evidence>
<dbReference type="PROSITE" id="PS51490">
    <property type="entry name" value="KHA"/>
    <property type="match status" value="1"/>
</dbReference>
<dbReference type="OrthoDB" id="9989223at2759"/>
<accession>A0A7M7NT64</accession>
<name>A0A7M7NT64_STRPU</name>
<feature type="domain" description="BTB" evidence="1">
    <location>
        <begin position="106"/>
        <end position="177"/>
    </location>
</feature>
<dbReference type="InterPro" id="IPR003131">
    <property type="entry name" value="T1-type_BTB"/>
</dbReference>
<dbReference type="Gene3D" id="2.160.20.80">
    <property type="entry name" value="E3 ubiquitin-protein ligase SopA"/>
    <property type="match status" value="1"/>
</dbReference>
<dbReference type="Gene3D" id="3.30.710.10">
    <property type="entry name" value="Potassium Channel Kv1.1, Chain A"/>
    <property type="match status" value="1"/>
</dbReference>
<dbReference type="Proteomes" id="UP000007110">
    <property type="component" value="Unassembled WGS sequence"/>
</dbReference>
<protein>
    <recommendedName>
        <fullName evidence="5">BTB/POZ domain-containing protein KCTD9</fullName>
    </recommendedName>
</protein>
<organism evidence="3 4">
    <name type="scientific">Strongylocentrotus purpuratus</name>
    <name type="common">Purple sea urchin</name>
    <dbReference type="NCBI Taxonomy" id="7668"/>
    <lineage>
        <taxon>Eukaryota</taxon>
        <taxon>Metazoa</taxon>
        <taxon>Echinodermata</taxon>
        <taxon>Eleutherozoa</taxon>
        <taxon>Echinozoa</taxon>
        <taxon>Echinoidea</taxon>
        <taxon>Euechinoidea</taxon>
        <taxon>Echinacea</taxon>
        <taxon>Camarodonta</taxon>
        <taxon>Echinidea</taxon>
        <taxon>Strongylocentrotidae</taxon>
        <taxon>Strongylocentrotus</taxon>
    </lineage>
</organism>
<dbReference type="CTD" id="54793"/>
<dbReference type="InterPro" id="IPR001646">
    <property type="entry name" value="5peptide_repeat"/>
</dbReference>
<sequence length="411" mass="45397">MAGNPRPRVTIFRNGRTSDGKVIACPDTMERLILVASNCLGLTATHVFTAQGGRIDDASLIRDDEVLYISENEPFVDPKFSRSGQSTVMMCSHEKANGVQLQNDWITLNVGGRHFMTNRRTLVGRDSESMLARMFADDDLPWSSSVDHTGAYLIDRSPVYFEPLLNYLRHGQLIMDDGLNPSGVLEEAKFFGIQSLIKPLEEMIQNREPPGDHTPMKRWEFIRMLQCAPSKYDLRCQGMNFEGADLSKLDLKYINFTMSNLSSANLSGANLSYCTLERANLSGAKLDGANLRGVKMVLANLENASLRGCNFEDPAGTKANMEGVNMKGVNLENSQMAGVNLRVATLKNANLQNSNLRWAILAGTDLENCNLTGCDLQDANLRGANVKNATFEEMLTPLHMSQSVAGNYPSR</sequence>
<dbReference type="InParanoid" id="A0A7M7NT64"/>
<feature type="domain" description="KHA" evidence="2">
    <location>
        <begin position="8"/>
        <end position="87"/>
    </location>
</feature>
<evidence type="ECO:0008006" key="5">
    <source>
        <dbReference type="Google" id="ProtNLM"/>
    </source>
</evidence>
<dbReference type="Pfam" id="PF02214">
    <property type="entry name" value="BTB_2"/>
    <property type="match status" value="1"/>
</dbReference>
<dbReference type="InterPro" id="IPR000210">
    <property type="entry name" value="BTB/POZ_dom"/>
</dbReference>
<dbReference type="RefSeq" id="XP_030841354.1">
    <property type="nucleotide sequence ID" value="XM_030985494.1"/>
</dbReference>